<dbReference type="Proteomes" id="UP000094070">
    <property type="component" value="Unassembled WGS sequence"/>
</dbReference>
<comment type="caution">
    <text evidence="1">The sequence shown here is derived from an EMBL/GenBank/DDBJ whole genome shotgun (WGS) entry which is preliminary data.</text>
</comment>
<dbReference type="Pfam" id="PF07507">
    <property type="entry name" value="WavE"/>
    <property type="match status" value="1"/>
</dbReference>
<evidence type="ECO:0000313" key="2">
    <source>
        <dbReference type="Proteomes" id="UP000094070"/>
    </source>
</evidence>
<keyword evidence="2" id="KW-1185">Reference proteome</keyword>
<reference evidence="1 2" key="1">
    <citation type="journal article" date="2012" name="Science">
        <title>Ecological populations of bacteria act as socially cohesive units of antibiotic production and resistance.</title>
        <authorList>
            <person name="Cordero O.X."/>
            <person name="Wildschutte H."/>
            <person name="Kirkup B."/>
            <person name="Proehl S."/>
            <person name="Ngo L."/>
            <person name="Hussain F."/>
            <person name="Le Roux F."/>
            <person name="Mincer T."/>
            <person name="Polz M.F."/>
        </authorList>
    </citation>
    <scope>NUCLEOTIDE SEQUENCE [LARGE SCALE GENOMIC DNA]</scope>
    <source>
        <strain evidence="1 2">1S-45</strain>
    </source>
</reference>
<name>A0A1E5E6M7_9VIBR</name>
<evidence type="ECO:0000313" key="1">
    <source>
        <dbReference type="EMBL" id="OEF29483.1"/>
    </source>
</evidence>
<proteinExistence type="predicted"/>
<dbReference type="AlphaFoldDB" id="A0A1E5E6M7"/>
<dbReference type="OrthoDB" id="6716726at2"/>
<dbReference type="eggNOG" id="ENOG5032T52">
    <property type="taxonomic scope" value="Bacteria"/>
</dbReference>
<dbReference type="InterPro" id="IPR011122">
    <property type="entry name" value="WavE"/>
</dbReference>
<dbReference type="STRING" id="1188252.A1QC_04365"/>
<accession>A0A1E5E6M7</accession>
<protein>
    <submittedName>
        <fullName evidence="1">WavE lipopolysaccharide synthesis</fullName>
    </submittedName>
</protein>
<gene>
    <name evidence="1" type="ORF">A1QC_04365</name>
</gene>
<dbReference type="EMBL" id="AJYK02000008">
    <property type="protein sequence ID" value="OEF29483.1"/>
    <property type="molecule type" value="Genomic_DNA"/>
</dbReference>
<sequence>MKEFKDITVVVQGPVQTLNGREQEENITYKCLSSIRKYLPGASIILSTWEGQNIEGLDFDELVLNADPGSNIRNIKPSGEQQKYNNNRQIVSSYNGLKKVRTQYAMKLRSDNYLTSNSFVQLQKDYKQRSEKYKFLKERVVVADVFSRKYAKGFPVAFHISDFFYFGLAEDVLSLWSMPLFEDFQPTDHCQYNKGYPDFVTDCTQELFIKALQQFDLSLNLESLLDNDKNKLYQSELCIANNLIVAPMSMIGLELTEKFKGKARVSSPKGKAAHIHFFEWLIWYKKYCDVGIELDDLKIQRLTLFFRRLFYIFPYRLETLYKIKKRKKKH</sequence>
<dbReference type="RefSeq" id="WP_017026679.1">
    <property type="nucleotide sequence ID" value="NZ_AJYK02000008.1"/>
</dbReference>
<organism evidence="1 2">
    <name type="scientific">Vibrio rumoiensis 1S-45</name>
    <dbReference type="NCBI Taxonomy" id="1188252"/>
    <lineage>
        <taxon>Bacteria</taxon>
        <taxon>Pseudomonadati</taxon>
        <taxon>Pseudomonadota</taxon>
        <taxon>Gammaproteobacteria</taxon>
        <taxon>Vibrionales</taxon>
        <taxon>Vibrionaceae</taxon>
        <taxon>Vibrio</taxon>
    </lineage>
</organism>